<dbReference type="InterPro" id="IPR002347">
    <property type="entry name" value="SDR_fam"/>
</dbReference>
<sequence length="257" mass="26145">MDTGLQGRTAIVPGSSSGLGLAVARALAAEGANVVLVGRRGELVQKEAAALPSAVGVEADIADPDVPARLVAEAERRFGPVDVLVLNGGGPPPGLAVDFTPEQFATAVDLLVQPHLRLVAGVLPGMRERGFGRIVAVGSSGVQQPIDGLVASNAARAALAGYLKTLAGEVAADGVTVNMVLPGRIDTDRVAVLDRAVAERSGTTPDQQRARAEATIPAGRYGTPDEFAAVVTFLASAAASYVTGEQVRCDGGMIRAH</sequence>
<comment type="caution">
    <text evidence="2">The sequence shown here is derived from an EMBL/GenBank/DDBJ whole genome shotgun (WGS) entry which is preliminary data.</text>
</comment>
<protein>
    <submittedName>
        <fullName evidence="2">SDR family oxidoreductase</fullName>
    </submittedName>
</protein>
<organism evidence="2 3">
    <name type="scientific">Pseudonocardia yunnanensis</name>
    <dbReference type="NCBI Taxonomy" id="58107"/>
    <lineage>
        <taxon>Bacteria</taxon>
        <taxon>Bacillati</taxon>
        <taxon>Actinomycetota</taxon>
        <taxon>Actinomycetes</taxon>
        <taxon>Pseudonocardiales</taxon>
        <taxon>Pseudonocardiaceae</taxon>
        <taxon>Pseudonocardia</taxon>
    </lineage>
</organism>
<dbReference type="PANTHER" id="PTHR42879">
    <property type="entry name" value="3-OXOACYL-(ACYL-CARRIER-PROTEIN) REDUCTASE"/>
    <property type="match status" value="1"/>
</dbReference>
<name>A0ABW4ETV1_9PSEU</name>
<dbReference type="PANTHER" id="PTHR42879:SF6">
    <property type="entry name" value="NADPH-DEPENDENT REDUCTASE BACG"/>
    <property type="match status" value="1"/>
</dbReference>
<dbReference type="Proteomes" id="UP001597114">
    <property type="component" value="Unassembled WGS sequence"/>
</dbReference>
<dbReference type="PRINTS" id="PR00081">
    <property type="entry name" value="GDHRDH"/>
</dbReference>
<dbReference type="InterPro" id="IPR036291">
    <property type="entry name" value="NAD(P)-bd_dom_sf"/>
</dbReference>
<dbReference type="InterPro" id="IPR050259">
    <property type="entry name" value="SDR"/>
</dbReference>
<proteinExistence type="inferred from homology"/>
<keyword evidence="3" id="KW-1185">Reference proteome</keyword>
<comment type="similarity">
    <text evidence="1">Belongs to the short-chain dehydrogenases/reductases (SDR) family.</text>
</comment>
<evidence type="ECO:0000313" key="3">
    <source>
        <dbReference type="Proteomes" id="UP001597114"/>
    </source>
</evidence>
<dbReference type="Pfam" id="PF13561">
    <property type="entry name" value="adh_short_C2"/>
    <property type="match status" value="1"/>
</dbReference>
<reference evidence="3" key="1">
    <citation type="journal article" date="2019" name="Int. J. Syst. Evol. Microbiol.">
        <title>The Global Catalogue of Microorganisms (GCM) 10K type strain sequencing project: providing services to taxonomists for standard genome sequencing and annotation.</title>
        <authorList>
            <consortium name="The Broad Institute Genomics Platform"/>
            <consortium name="The Broad Institute Genome Sequencing Center for Infectious Disease"/>
            <person name="Wu L."/>
            <person name="Ma J."/>
        </authorList>
    </citation>
    <scope>NUCLEOTIDE SEQUENCE [LARGE SCALE GENOMIC DNA]</scope>
    <source>
        <strain evidence="3">CCM 7043</strain>
    </source>
</reference>
<dbReference type="SUPFAM" id="SSF51735">
    <property type="entry name" value="NAD(P)-binding Rossmann-fold domains"/>
    <property type="match status" value="1"/>
</dbReference>
<evidence type="ECO:0000256" key="1">
    <source>
        <dbReference type="ARBA" id="ARBA00006484"/>
    </source>
</evidence>
<accession>A0ABW4ETV1</accession>
<dbReference type="EMBL" id="JBHUCO010000014">
    <property type="protein sequence ID" value="MFD1518638.1"/>
    <property type="molecule type" value="Genomic_DNA"/>
</dbReference>
<dbReference type="RefSeq" id="WP_344726458.1">
    <property type="nucleotide sequence ID" value="NZ_BAAAUS010000037.1"/>
</dbReference>
<gene>
    <name evidence="2" type="ORF">ACFSJD_14150</name>
</gene>
<dbReference type="Gene3D" id="3.40.50.720">
    <property type="entry name" value="NAD(P)-binding Rossmann-like Domain"/>
    <property type="match status" value="1"/>
</dbReference>
<evidence type="ECO:0000313" key="2">
    <source>
        <dbReference type="EMBL" id="MFD1518638.1"/>
    </source>
</evidence>